<evidence type="ECO:0000313" key="4">
    <source>
        <dbReference type="Proteomes" id="UP001431449"/>
    </source>
</evidence>
<feature type="signal peptide" evidence="1">
    <location>
        <begin position="1"/>
        <end position="25"/>
    </location>
</feature>
<sequence length="375" mass="38362">MRRRFARKALSAAVSLLALPSLALADARVLVGHFAPFDADLAATAVDVRVNGQVALSNVRYGDFTDYLSLPAGATLVEVLPAGTGTVAISATLTLVDNTDYTVLATGGANGQPLALQALQDDNSAPSSGNLKLRVIHAAPFAGSAEATAVSIRTDRGAVVGGLASVPFFAASPYLEIPAGPYDLKVSTPDGARNLIDLAPVELPAGAVLSVLATGDGVNQPLGFTALPLGALPTELPVDISVSGHWFTPEFNGQGFAFTPKPDENRLLGSWYSWGDNGSQVWFALDSAGPSSGSDAPNGGFDNQRAVFTLYRSSGGAFASSQAVVTEPAGTVTVEFADCLNAVASYAFEGGPSGEIPLTNLTPSGVCTLPQPSAR</sequence>
<protein>
    <submittedName>
        <fullName evidence="3">DUF4397 domain-containing protein</fullName>
    </submittedName>
</protein>
<dbReference type="Proteomes" id="UP001431449">
    <property type="component" value="Unassembled WGS sequence"/>
</dbReference>
<keyword evidence="4" id="KW-1185">Reference proteome</keyword>
<feature type="domain" description="DUF4397" evidence="2">
    <location>
        <begin position="43"/>
        <end position="143"/>
    </location>
</feature>
<proteinExistence type="predicted"/>
<comment type="caution">
    <text evidence="3">The sequence shown here is derived from an EMBL/GenBank/DDBJ whole genome shotgun (WGS) entry which is preliminary data.</text>
</comment>
<keyword evidence="1" id="KW-0732">Signal</keyword>
<dbReference type="InterPro" id="IPR025510">
    <property type="entry name" value="DUF4397"/>
</dbReference>
<feature type="chain" id="PRO_5047410506" evidence="1">
    <location>
        <begin position="26"/>
        <end position="375"/>
    </location>
</feature>
<evidence type="ECO:0000313" key="3">
    <source>
        <dbReference type="EMBL" id="MCK7592694.1"/>
    </source>
</evidence>
<dbReference type="Pfam" id="PF14344">
    <property type="entry name" value="DUF4397"/>
    <property type="match status" value="1"/>
</dbReference>
<evidence type="ECO:0000259" key="2">
    <source>
        <dbReference type="Pfam" id="PF14344"/>
    </source>
</evidence>
<accession>A0ABT0GEV7</accession>
<gene>
    <name evidence="3" type="ORF">M0G41_03320</name>
</gene>
<name>A0ABT0GEV7_9GAMM</name>
<dbReference type="RefSeq" id="WP_248204998.1">
    <property type="nucleotide sequence ID" value="NZ_JALNMH010000002.1"/>
</dbReference>
<organism evidence="3 4">
    <name type="scientific">Pseudomarimonas salicorniae</name>
    <dbReference type="NCBI Taxonomy" id="2933270"/>
    <lineage>
        <taxon>Bacteria</taxon>
        <taxon>Pseudomonadati</taxon>
        <taxon>Pseudomonadota</taxon>
        <taxon>Gammaproteobacteria</taxon>
        <taxon>Lysobacterales</taxon>
        <taxon>Lysobacteraceae</taxon>
        <taxon>Pseudomarimonas</taxon>
    </lineage>
</organism>
<evidence type="ECO:0000256" key="1">
    <source>
        <dbReference type="SAM" id="SignalP"/>
    </source>
</evidence>
<dbReference type="EMBL" id="JALNMH010000002">
    <property type="protein sequence ID" value="MCK7592694.1"/>
    <property type="molecule type" value="Genomic_DNA"/>
</dbReference>
<reference evidence="3" key="1">
    <citation type="submission" date="2022-04" db="EMBL/GenBank/DDBJ databases">
        <title>Lysobacter sp. CAU 1642 isolated from sea sand.</title>
        <authorList>
            <person name="Kim W."/>
        </authorList>
    </citation>
    <scope>NUCLEOTIDE SEQUENCE</scope>
    <source>
        <strain evidence="3">CAU 1642</strain>
    </source>
</reference>